<dbReference type="Proteomes" id="UP000823641">
    <property type="component" value="Unassembled WGS sequence"/>
</dbReference>
<dbReference type="Gene3D" id="1.10.287.130">
    <property type="match status" value="1"/>
</dbReference>
<dbReference type="PANTHER" id="PTHR45453">
    <property type="entry name" value="PHOSPHATE REGULON SENSOR PROTEIN PHOR"/>
    <property type="match status" value="1"/>
</dbReference>
<dbReference type="PRINTS" id="PR00344">
    <property type="entry name" value="BCTRLSENSOR"/>
</dbReference>
<dbReference type="AlphaFoldDB" id="A0A9D9N4C7"/>
<keyword evidence="5" id="KW-0418">Kinase</keyword>
<sequence length="419" mass="47685">MKLNTKLFLYFSSVFVAFMVVATVFLYQNDKRLRQDQLDHELAIYTHMVHLCFGDSTFLQQDATQRIKSLVVDSALRITVIALDGHIVFDSEYTDGGLTENHLKRAEIQEALSTGIGKATRRSDSLNKSYYYFAERFPDMYIRASMPYNITILSSLKSNEALLELMAVLLVIAMVVLYFISQRFSDNITGHENSFKEQLTLNISHELKTPVSSILGYTESLINNPDLPKEKREQFIDRTYKQALRLRSLLNDISTLNKLSKESELYQRVNCNLADIIQNVINDVQLQAEKNHALIEKRIFPQMPILGNPTLLYSIFRNMLDNALLYGGEGVVICITCFNSDAKQYYFTFTDNGPGVPEEHVAHLFERFYRVDSGRSRKMGGTGLGLAIVKHAVRFHGGNIAAENRPEGGLGFMFNLKKK</sequence>
<dbReference type="InterPro" id="IPR036890">
    <property type="entry name" value="HATPase_C_sf"/>
</dbReference>
<dbReference type="PANTHER" id="PTHR45453:SF1">
    <property type="entry name" value="PHOSPHATE REGULON SENSOR PROTEIN PHOR"/>
    <property type="match status" value="1"/>
</dbReference>
<organism evidence="9 10">
    <name type="scientific">Candidatus Gallipaludibacter merdavium</name>
    <dbReference type="NCBI Taxonomy" id="2840839"/>
    <lineage>
        <taxon>Bacteria</taxon>
        <taxon>Pseudomonadati</taxon>
        <taxon>Bacteroidota</taxon>
        <taxon>Bacteroidia</taxon>
        <taxon>Bacteroidales</taxon>
        <taxon>Candidatus Gallipaludibacter</taxon>
    </lineage>
</organism>
<reference evidence="9" key="2">
    <citation type="journal article" date="2021" name="PeerJ">
        <title>Extensive microbial diversity within the chicken gut microbiome revealed by metagenomics and culture.</title>
        <authorList>
            <person name="Gilroy R."/>
            <person name="Ravi A."/>
            <person name="Getino M."/>
            <person name="Pursley I."/>
            <person name="Horton D.L."/>
            <person name="Alikhan N.F."/>
            <person name="Baker D."/>
            <person name="Gharbi K."/>
            <person name="Hall N."/>
            <person name="Watson M."/>
            <person name="Adriaenssens E.M."/>
            <person name="Foster-Nyarko E."/>
            <person name="Jarju S."/>
            <person name="Secka A."/>
            <person name="Antonio M."/>
            <person name="Oren A."/>
            <person name="Chaudhuri R.R."/>
            <person name="La Ragione R."/>
            <person name="Hildebrand F."/>
            <person name="Pallen M.J."/>
        </authorList>
    </citation>
    <scope>NUCLEOTIDE SEQUENCE</scope>
    <source>
        <strain evidence="9">G3-3990</strain>
    </source>
</reference>
<evidence type="ECO:0000256" key="7">
    <source>
        <dbReference type="SAM" id="Phobius"/>
    </source>
</evidence>
<evidence type="ECO:0000256" key="4">
    <source>
        <dbReference type="ARBA" id="ARBA00022679"/>
    </source>
</evidence>
<evidence type="ECO:0000256" key="6">
    <source>
        <dbReference type="ARBA" id="ARBA00023012"/>
    </source>
</evidence>
<dbReference type="SMART" id="SM00387">
    <property type="entry name" value="HATPase_c"/>
    <property type="match status" value="1"/>
</dbReference>
<dbReference type="InterPro" id="IPR036097">
    <property type="entry name" value="HisK_dim/P_sf"/>
</dbReference>
<keyword evidence="7" id="KW-0472">Membrane</keyword>
<evidence type="ECO:0000256" key="5">
    <source>
        <dbReference type="ARBA" id="ARBA00022777"/>
    </source>
</evidence>
<protein>
    <recommendedName>
        <fullName evidence="2">histidine kinase</fullName>
        <ecNumber evidence="2">2.7.13.3</ecNumber>
    </recommendedName>
</protein>
<evidence type="ECO:0000256" key="3">
    <source>
        <dbReference type="ARBA" id="ARBA00022553"/>
    </source>
</evidence>
<keyword evidence="3" id="KW-0597">Phosphoprotein</keyword>
<dbReference type="PROSITE" id="PS50109">
    <property type="entry name" value="HIS_KIN"/>
    <property type="match status" value="1"/>
</dbReference>
<accession>A0A9D9N4C7</accession>
<evidence type="ECO:0000313" key="10">
    <source>
        <dbReference type="Proteomes" id="UP000823641"/>
    </source>
</evidence>
<dbReference type="GO" id="GO:0004721">
    <property type="term" value="F:phosphoprotein phosphatase activity"/>
    <property type="evidence" value="ECO:0007669"/>
    <property type="project" value="TreeGrafter"/>
</dbReference>
<keyword evidence="4" id="KW-0808">Transferase</keyword>
<feature type="transmembrane region" description="Helical" evidence="7">
    <location>
        <begin position="161"/>
        <end position="180"/>
    </location>
</feature>
<keyword evidence="7" id="KW-1133">Transmembrane helix</keyword>
<comment type="caution">
    <text evidence="9">The sequence shown here is derived from an EMBL/GenBank/DDBJ whole genome shotgun (WGS) entry which is preliminary data.</text>
</comment>
<dbReference type="GO" id="GO:0000155">
    <property type="term" value="F:phosphorelay sensor kinase activity"/>
    <property type="evidence" value="ECO:0007669"/>
    <property type="project" value="InterPro"/>
</dbReference>
<dbReference type="SMART" id="SM00388">
    <property type="entry name" value="HisKA"/>
    <property type="match status" value="1"/>
</dbReference>
<evidence type="ECO:0000313" key="9">
    <source>
        <dbReference type="EMBL" id="MBO8459887.1"/>
    </source>
</evidence>
<feature type="transmembrane region" description="Helical" evidence="7">
    <location>
        <begin position="7"/>
        <end position="27"/>
    </location>
</feature>
<dbReference type="EMBL" id="JADIMG010000059">
    <property type="protein sequence ID" value="MBO8459887.1"/>
    <property type="molecule type" value="Genomic_DNA"/>
</dbReference>
<evidence type="ECO:0000256" key="2">
    <source>
        <dbReference type="ARBA" id="ARBA00012438"/>
    </source>
</evidence>
<dbReference type="InterPro" id="IPR004358">
    <property type="entry name" value="Sig_transdc_His_kin-like_C"/>
</dbReference>
<dbReference type="SUPFAM" id="SSF55874">
    <property type="entry name" value="ATPase domain of HSP90 chaperone/DNA topoisomerase II/histidine kinase"/>
    <property type="match status" value="1"/>
</dbReference>
<feature type="domain" description="Histidine kinase" evidence="8">
    <location>
        <begin position="202"/>
        <end position="419"/>
    </location>
</feature>
<keyword evidence="7" id="KW-0812">Transmembrane</keyword>
<proteinExistence type="predicted"/>
<dbReference type="Gene3D" id="3.30.565.10">
    <property type="entry name" value="Histidine kinase-like ATPase, C-terminal domain"/>
    <property type="match status" value="1"/>
</dbReference>
<dbReference type="InterPro" id="IPR003661">
    <property type="entry name" value="HisK_dim/P_dom"/>
</dbReference>
<dbReference type="Pfam" id="PF00512">
    <property type="entry name" value="HisKA"/>
    <property type="match status" value="1"/>
</dbReference>
<dbReference type="SUPFAM" id="SSF47384">
    <property type="entry name" value="Homodimeric domain of signal transducing histidine kinase"/>
    <property type="match status" value="1"/>
</dbReference>
<dbReference type="Pfam" id="PF02518">
    <property type="entry name" value="HATPase_c"/>
    <property type="match status" value="1"/>
</dbReference>
<gene>
    <name evidence="9" type="ORF">IAA73_06100</name>
</gene>
<dbReference type="GO" id="GO:0005886">
    <property type="term" value="C:plasma membrane"/>
    <property type="evidence" value="ECO:0007669"/>
    <property type="project" value="TreeGrafter"/>
</dbReference>
<dbReference type="InterPro" id="IPR050351">
    <property type="entry name" value="BphY/WalK/GraS-like"/>
</dbReference>
<name>A0A9D9N4C7_9BACT</name>
<dbReference type="FunFam" id="3.30.565.10:FF:000006">
    <property type="entry name" value="Sensor histidine kinase WalK"/>
    <property type="match status" value="1"/>
</dbReference>
<evidence type="ECO:0000259" key="8">
    <source>
        <dbReference type="PROSITE" id="PS50109"/>
    </source>
</evidence>
<dbReference type="CDD" id="cd00082">
    <property type="entry name" value="HisKA"/>
    <property type="match status" value="1"/>
</dbReference>
<dbReference type="EC" id="2.7.13.3" evidence="2"/>
<dbReference type="InterPro" id="IPR005467">
    <property type="entry name" value="His_kinase_dom"/>
</dbReference>
<comment type="catalytic activity">
    <reaction evidence="1">
        <text>ATP + protein L-histidine = ADP + protein N-phospho-L-histidine.</text>
        <dbReference type="EC" id="2.7.13.3"/>
    </reaction>
</comment>
<dbReference type="InterPro" id="IPR003594">
    <property type="entry name" value="HATPase_dom"/>
</dbReference>
<reference evidence="9" key="1">
    <citation type="submission" date="2020-10" db="EMBL/GenBank/DDBJ databases">
        <authorList>
            <person name="Gilroy R."/>
        </authorList>
    </citation>
    <scope>NUCLEOTIDE SEQUENCE</scope>
    <source>
        <strain evidence="9">G3-3990</strain>
    </source>
</reference>
<dbReference type="GO" id="GO:0016036">
    <property type="term" value="P:cellular response to phosphate starvation"/>
    <property type="evidence" value="ECO:0007669"/>
    <property type="project" value="TreeGrafter"/>
</dbReference>
<keyword evidence="6" id="KW-0902">Two-component regulatory system</keyword>
<evidence type="ECO:0000256" key="1">
    <source>
        <dbReference type="ARBA" id="ARBA00000085"/>
    </source>
</evidence>